<protein>
    <submittedName>
        <fullName evidence="7">O-antigen ligase family protein</fullName>
    </submittedName>
</protein>
<evidence type="ECO:0000313" key="8">
    <source>
        <dbReference type="Proteomes" id="UP001165561"/>
    </source>
</evidence>
<gene>
    <name evidence="7" type="ORF">PU560_14710</name>
</gene>
<keyword evidence="8" id="KW-1185">Reference proteome</keyword>
<comment type="caution">
    <text evidence="7">The sequence shown here is derived from an EMBL/GenBank/DDBJ whole genome shotgun (WGS) entry which is preliminary data.</text>
</comment>
<dbReference type="Proteomes" id="UP001165561">
    <property type="component" value="Unassembled WGS sequence"/>
</dbReference>
<feature type="transmembrane region" description="Helical" evidence="5">
    <location>
        <begin position="9"/>
        <end position="28"/>
    </location>
</feature>
<organism evidence="7 8">
    <name type="scientific">Georgenia halotolerans</name>
    <dbReference type="NCBI Taxonomy" id="3028317"/>
    <lineage>
        <taxon>Bacteria</taxon>
        <taxon>Bacillati</taxon>
        <taxon>Actinomycetota</taxon>
        <taxon>Actinomycetes</taxon>
        <taxon>Micrococcales</taxon>
        <taxon>Bogoriellaceae</taxon>
        <taxon>Georgenia</taxon>
    </lineage>
</organism>
<name>A0ABT5U071_9MICO</name>
<evidence type="ECO:0000256" key="4">
    <source>
        <dbReference type="ARBA" id="ARBA00023136"/>
    </source>
</evidence>
<dbReference type="InterPro" id="IPR051533">
    <property type="entry name" value="WaaL-like"/>
</dbReference>
<evidence type="ECO:0000313" key="7">
    <source>
        <dbReference type="EMBL" id="MDD9207707.1"/>
    </source>
</evidence>
<feature type="transmembrane region" description="Helical" evidence="5">
    <location>
        <begin position="250"/>
        <end position="269"/>
    </location>
</feature>
<feature type="domain" description="O-antigen ligase-related" evidence="6">
    <location>
        <begin position="210"/>
        <end position="338"/>
    </location>
</feature>
<proteinExistence type="predicted"/>
<evidence type="ECO:0000259" key="6">
    <source>
        <dbReference type="Pfam" id="PF04932"/>
    </source>
</evidence>
<dbReference type="InterPro" id="IPR007016">
    <property type="entry name" value="O-antigen_ligase-rel_domated"/>
</dbReference>
<keyword evidence="3 5" id="KW-1133">Transmembrane helix</keyword>
<dbReference type="PANTHER" id="PTHR37422">
    <property type="entry name" value="TEICHURONIC ACID BIOSYNTHESIS PROTEIN TUAE"/>
    <property type="match status" value="1"/>
</dbReference>
<comment type="subcellular location">
    <subcellularLocation>
        <location evidence="1">Membrane</location>
        <topology evidence="1">Multi-pass membrane protein</topology>
    </subcellularLocation>
</comment>
<sequence>MNGTRARTFIAAGLIWVAWSAVIIPRLVQTLTAPKYRTGITAEPIPYSALASFADRSFTLVLFGYLAAVFVYMALSRSIEPRMTIVVFLLPWATLVLRDLYIGDQPDIAAIVYPAIALAVWALSPRLAALRHLAYATGVTAAISLALGWAAPDKGLYRSVGGELIRPDKQIMPWGVLVGPVTSGNNLAQLLVLGLPAIALVQTWRLRALIFIPTSFAIVWTASRSSIVALGVFIVVVSAMAFFRGRGRLIVAAMAMAATAVVVVALPLLTENQQAFTNRGYIWAMSLEAWSDNPWSGLGSGWYDEIAAFQTALNGYAFHGHNQFIQTLVAGGFFLAAAVALHMIATGVAALRVGERQVLFAAPYLCVLAVSCYLEVSMGYVDRFAFVPVTTLPLAFILFRELERQPLDVRVSDDRARRPATSGAASRAGDAGVGEWCVDLRQGR</sequence>
<evidence type="ECO:0000256" key="5">
    <source>
        <dbReference type="SAM" id="Phobius"/>
    </source>
</evidence>
<keyword evidence="7" id="KW-0436">Ligase</keyword>
<feature type="transmembrane region" description="Helical" evidence="5">
    <location>
        <begin position="204"/>
        <end position="221"/>
    </location>
</feature>
<feature type="transmembrane region" description="Helical" evidence="5">
    <location>
        <begin position="82"/>
        <end position="102"/>
    </location>
</feature>
<feature type="transmembrane region" description="Helical" evidence="5">
    <location>
        <begin position="57"/>
        <end position="75"/>
    </location>
</feature>
<evidence type="ECO:0000256" key="1">
    <source>
        <dbReference type="ARBA" id="ARBA00004141"/>
    </source>
</evidence>
<evidence type="ECO:0000256" key="2">
    <source>
        <dbReference type="ARBA" id="ARBA00022692"/>
    </source>
</evidence>
<dbReference type="PANTHER" id="PTHR37422:SF13">
    <property type="entry name" value="LIPOPOLYSACCHARIDE BIOSYNTHESIS PROTEIN PA4999-RELATED"/>
    <property type="match status" value="1"/>
</dbReference>
<dbReference type="Pfam" id="PF04932">
    <property type="entry name" value="Wzy_C"/>
    <property type="match status" value="1"/>
</dbReference>
<reference evidence="7" key="1">
    <citation type="submission" date="2023-02" db="EMBL/GenBank/DDBJ databases">
        <title>Georgenia sp.10Sc9-8, isolated from a soil sample collected from the Taklamakan desert.</title>
        <authorList>
            <person name="Liu S."/>
        </authorList>
    </citation>
    <scope>NUCLEOTIDE SEQUENCE</scope>
    <source>
        <strain evidence="7">10Sc9-8</strain>
    </source>
</reference>
<feature type="transmembrane region" description="Helical" evidence="5">
    <location>
        <begin position="324"/>
        <end position="351"/>
    </location>
</feature>
<dbReference type="EMBL" id="JARACI010001144">
    <property type="protein sequence ID" value="MDD9207707.1"/>
    <property type="molecule type" value="Genomic_DNA"/>
</dbReference>
<evidence type="ECO:0000256" key="3">
    <source>
        <dbReference type="ARBA" id="ARBA00022989"/>
    </source>
</evidence>
<keyword evidence="4 5" id="KW-0472">Membrane</keyword>
<dbReference type="GO" id="GO:0016874">
    <property type="term" value="F:ligase activity"/>
    <property type="evidence" value="ECO:0007669"/>
    <property type="project" value="UniProtKB-KW"/>
</dbReference>
<feature type="transmembrane region" description="Helical" evidence="5">
    <location>
        <begin position="108"/>
        <end position="124"/>
    </location>
</feature>
<feature type="transmembrane region" description="Helical" evidence="5">
    <location>
        <begin position="227"/>
        <end position="243"/>
    </location>
</feature>
<keyword evidence="2 5" id="KW-0812">Transmembrane</keyword>
<accession>A0ABT5U071</accession>
<feature type="transmembrane region" description="Helical" evidence="5">
    <location>
        <begin position="133"/>
        <end position="151"/>
    </location>
</feature>
<feature type="transmembrane region" description="Helical" evidence="5">
    <location>
        <begin position="358"/>
        <end position="378"/>
    </location>
</feature>
<feature type="transmembrane region" description="Helical" evidence="5">
    <location>
        <begin position="171"/>
        <end position="192"/>
    </location>
</feature>